<dbReference type="InterPro" id="IPR050177">
    <property type="entry name" value="Lipid_A_modif_metabolic_enz"/>
</dbReference>
<dbReference type="RefSeq" id="WP_311727979.1">
    <property type="nucleotide sequence ID" value="NZ_JAVRFD010000019.1"/>
</dbReference>
<gene>
    <name evidence="3" type="ORF">RND15_32865</name>
</gene>
<dbReference type="Gene3D" id="3.40.50.720">
    <property type="entry name" value="NAD(P)-binding Rossmann-like Domain"/>
    <property type="match status" value="1"/>
</dbReference>
<evidence type="ECO:0000256" key="1">
    <source>
        <dbReference type="SAM" id="MobiDB-lite"/>
    </source>
</evidence>
<evidence type="ECO:0000313" key="4">
    <source>
        <dbReference type="Proteomes" id="UP001180754"/>
    </source>
</evidence>
<evidence type="ECO:0000313" key="3">
    <source>
        <dbReference type="EMBL" id="MDT0547462.1"/>
    </source>
</evidence>
<comment type="caution">
    <text evidence="3">The sequence shown here is derived from an EMBL/GenBank/DDBJ whole genome shotgun (WGS) entry which is preliminary data.</text>
</comment>
<name>A0ABU2XNF1_9ACTN</name>
<reference evidence="3" key="1">
    <citation type="submission" date="2024-05" db="EMBL/GenBank/DDBJ databases">
        <title>30 novel species of actinomycetes from the DSMZ collection.</title>
        <authorList>
            <person name="Nouioui I."/>
        </authorList>
    </citation>
    <scope>NUCLEOTIDE SEQUENCE</scope>
    <source>
        <strain evidence="3">DSM 41529</strain>
    </source>
</reference>
<proteinExistence type="predicted"/>
<feature type="region of interest" description="Disordered" evidence="1">
    <location>
        <begin position="187"/>
        <end position="208"/>
    </location>
</feature>
<dbReference type="InterPro" id="IPR036291">
    <property type="entry name" value="NAD(P)-bd_dom_sf"/>
</dbReference>
<protein>
    <submittedName>
        <fullName evidence="3">NAD(P)-dependent oxidoreductase</fullName>
    </submittedName>
</protein>
<feature type="compositionally biased region" description="Low complexity" evidence="1">
    <location>
        <begin position="199"/>
        <end position="208"/>
    </location>
</feature>
<dbReference type="SUPFAM" id="SSF51735">
    <property type="entry name" value="NAD(P)-binding Rossmann-fold domains"/>
    <property type="match status" value="1"/>
</dbReference>
<keyword evidence="4" id="KW-1185">Reference proteome</keyword>
<dbReference type="PANTHER" id="PTHR43245:SF13">
    <property type="entry name" value="UDP-D-APIOSE_UDP-D-XYLOSE SYNTHASE 2"/>
    <property type="match status" value="1"/>
</dbReference>
<dbReference type="PANTHER" id="PTHR43245">
    <property type="entry name" value="BIFUNCTIONAL POLYMYXIN RESISTANCE PROTEIN ARNA"/>
    <property type="match status" value="1"/>
</dbReference>
<sequence length="322" mass="33677">MTPRLTVVVLGCTGFLGRHIREAFETAGAQVLGVSRSAPVRLELTRASTDRLRGLFAEADADVVVNATGLIWGADEAELTAVNATSVARLVEAVAGLNRRVRLVHLGSVHEYGPVPPGTGITEDVPQEPATVYGRSKLLGSRAVLDAAHAGAVDGTVLRIANVYGPGAPRASVLGGVAHHLAAIARGRKTGGGPGGRPGDAPDGGPVAPLRLAPMDVRRDFVDVRDVAEAVLAAAPAPSVSGQAVNIGRGQAVGVRRLVDRMIALSGLAVPVVEEPRDDARRPDAEWQRMDISRARRLLDWQPRRGVDESLRDQLAAQLAGV</sequence>
<evidence type="ECO:0000259" key="2">
    <source>
        <dbReference type="Pfam" id="PF01370"/>
    </source>
</evidence>
<dbReference type="Proteomes" id="UP001180754">
    <property type="component" value="Unassembled WGS sequence"/>
</dbReference>
<accession>A0ABU2XNF1</accession>
<dbReference type="Pfam" id="PF01370">
    <property type="entry name" value="Epimerase"/>
    <property type="match status" value="1"/>
</dbReference>
<organism evidence="3 4">
    <name type="scientific">Streptomyces lonegramiae</name>
    <dbReference type="NCBI Taxonomy" id="3075524"/>
    <lineage>
        <taxon>Bacteria</taxon>
        <taxon>Bacillati</taxon>
        <taxon>Actinomycetota</taxon>
        <taxon>Actinomycetes</taxon>
        <taxon>Kitasatosporales</taxon>
        <taxon>Streptomycetaceae</taxon>
        <taxon>Streptomyces</taxon>
    </lineage>
</organism>
<feature type="domain" description="NAD-dependent epimerase/dehydratase" evidence="2">
    <location>
        <begin position="7"/>
        <end position="248"/>
    </location>
</feature>
<dbReference type="EMBL" id="JAVRFD010000019">
    <property type="protein sequence ID" value="MDT0547462.1"/>
    <property type="molecule type" value="Genomic_DNA"/>
</dbReference>
<dbReference type="InterPro" id="IPR001509">
    <property type="entry name" value="Epimerase_deHydtase"/>
</dbReference>